<comment type="caution">
    <text evidence="2">The sequence shown here is derived from an EMBL/GenBank/DDBJ whole genome shotgun (WGS) entry which is preliminary data.</text>
</comment>
<evidence type="ECO:0000313" key="2">
    <source>
        <dbReference type="EMBL" id="CAF3923338.1"/>
    </source>
</evidence>
<protein>
    <submittedName>
        <fullName evidence="2">Uncharacterized protein</fullName>
    </submittedName>
</protein>
<dbReference type="EMBL" id="CAJNOG010000039">
    <property type="protein sequence ID" value="CAF0819903.1"/>
    <property type="molecule type" value="Genomic_DNA"/>
</dbReference>
<dbReference type="Proteomes" id="UP000663844">
    <property type="component" value="Unassembled WGS sequence"/>
</dbReference>
<dbReference type="AlphaFoldDB" id="A0A819J279"/>
<name>A0A819J279_9BILA</name>
<reference evidence="2" key="1">
    <citation type="submission" date="2021-02" db="EMBL/GenBank/DDBJ databases">
        <authorList>
            <person name="Nowell W R."/>
        </authorList>
    </citation>
    <scope>NUCLEOTIDE SEQUENCE</scope>
</reference>
<sequence>MSKRKRYQTVTINIDEAKNFKRISDRSVTAMYTEGKGEVQKNLNENVTSDCITSTSSLKDEDSVEATVSTKEEMIWDNKWFEFKETPELKEIKIDIQSTLKWCPNFISKEEGDALFNHLMKGIHINIERKKSSNLIGVSFIFRIEFRAHCNFYVWKTCQTASSSVVVCRRRIGCKRAISEAEAAHLDFTDAETQSST</sequence>
<organism evidence="2 3">
    <name type="scientific">Adineta steineri</name>
    <dbReference type="NCBI Taxonomy" id="433720"/>
    <lineage>
        <taxon>Eukaryota</taxon>
        <taxon>Metazoa</taxon>
        <taxon>Spiralia</taxon>
        <taxon>Gnathifera</taxon>
        <taxon>Rotifera</taxon>
        <taxon>Eurotatoria</taxon>
        <taxon>Bdelloidea</taxon>
        <taxon>Adinetida</taxon>
        <taxon>Adinetidae</taxon>
        <taxon>Adineta</taxon>
    </lineage>
</organism>
<accession>A0A819J279</accession>
<evidence type="ECO:0000313" key="3">
    <source>
        <dbReference type="Proteomes" id="UP000663844"/>
    </source>
</evidence>
<evidence type="ECO:0000313" key="1">
    <source>
        <dbReference type="EMBL" id="CAF0819903.1"/>
    </source>
</evidence>
<gene>
    <name evidence="1" type="ORF">JYZ213_LOCUS6252</name>
    <name evidence="2" type="ORF">OXD698_LOCUS25149</name>
</gene>
<dbReference type="Proteomes" id="UP000663845">
    <property type="component" value="Unassembled WGS sequence"/>
</dbReference>
<proteinExistence type="predicted"/>
<dbReference type="EMBL" id="CAJOAZ010002381">
    <property type="protein sequence ID" value="CAF3923338.1"/>
    <property type="molecule type" value="Genomic_DNA"/>
</dbReference>